<dbReference type="OrthoDB" id="8657476at2"/>
<dbReference type="Gene3D" id="3.40.1580.10">
    <property type="entry name" value="SMI1/KNR4-like"/>
    <property type="match status" value="1"/>
</dbReference>
<evidence type="ECO:0000313" key="3">
    <source>
        <dbReference type="Proteomes" id="UP000322524"/>
    </source>
</evidence>
<name>A0A5D4T046_9BACI</name>
<accession>A0A5D4T046</accession>
<dbReference type="EMBL" id="VTEV01000003">
    <property type="protein sequence ID" value="TYS69037.1"/>
    <property type="molecule type" value="Genomic_DNA"/>
</dbReference>
<sequence length="152" mass="17558">MRSIWEEDNDYGKLKPLTDETLKKAEEKLKVRLPNSYINILKQQNGGYIKFNSHPTNKPTSWADDHVNVDHIFGIGLDKEKGILESEYLIQEWGLPKNVVLISGDGHSWIAFDYRKNKIEPPVIFIDVDDEQIIELAPNFEAFLNGLTVRNY</sequence>
<reference evidence="2 3" key="1">
    <citation type="submission" date="2019-08" db="EMBL/GenBank/DDBJ databases">
        <title>Bacillus genomes from the desert of Cuatro Cienegas, Coahuila.</title>
        <authorList>
            <person name="Olmedo-Alvarez G."/>
        </authorList>
    </citation>
    <scope>NUCLEOTIDE SEQUENCE [LARGE SCALE GENOMIC DNA]</scope>
    <source>
        <strain evidence="2 3">CH28_1T</strain>
    </source>
</reference>
<feature type="domain" description="Knr4/Smi1-like" evidence="1">
    <location>
        <begin position="16"/>
        <end position="146"/>
    </location>
</feature>
<dbReference type="Pfam" id="PF14568">
    <property type="entry name" value="SUKH_6"/>
    <property type="match status" value="1"/>
</dbReference>
<proteinExistence type="predicted"/>
<comment type="caution">
    <text evidence="2">The sequence shown here is derived from an EMBL/GenBank/DDBJ whole genome shotgun (WGS) entry which is preliminary data.</text>
</comment>
<dbReference type="InterPro" id="IPR037883">
    <property type="entry name" value="Knr4/Smi1-like_sf"/>
</dbReference>
<dbReference type="Proteomes" id="UP000322524">
    <property type="component" value="Unassembled WGS sequence"/>
</dbReference>
<evidence type="ECO:0000259" key="1">
    <source>
        <dbReference type="SMART" id="SM00860"/>
    </source>
</evidence>
<organism evidence="2 3">
    <name type="scientific">Sutcliffiella horikoshii</name>
    <dbReference type="NCBI Taxonomy" id="79883"/>
    <lineage>
        <taxon>Bacteria</taxon>
        <taxon>Bacillati</taxon>
        <taxon>Bacillota</taxon>
        <taxon>Bacilli</taxon>
        <taxon>Bacillales</taxon>
        <taxon>Bacillaceae</taxon>
        <taxon>Sutcliffiella</taxon>
    </lineage>
</organism>
<dbReference type="SMART" id="SM00860">
    <property type="entry name" value="SMI1_KNR4"/>
    <property type="match status" value="1"/>
</dbReference>
<dbReference type="InterPro" id="IPR018958">
    <property type="entry name" value="Knr4/Smi1-like_dom"/>
</dbReference>
<gene>
    <name evidence="2" type="ORF">FZC76_08915</name>
</gene>
<dbReference type="RefSeq" id="WP_148987868.1">
    <property type="nucleotide sequence ID" value="NZ_VTEV01000003.1"/>
</dbReference>
<dbReference type="AlphaFoldDB" id="A0A5D4T046"/>
<dbReference type="SUPFAM" id="SSF160631">
    <property type="entry name" value="SMI1/KNR4-like"/>
    <property type="match status" value="1"/>
</dbReference>
<evidence type="ECO:0000313" key="2">
    <source>
        <dbReference type="EMBL" id="TYS69037.1"/>
    </source>
</evidence>
<protein>
    <submittedName>
        <fullName evidence="2">SMI1/KNR4 family protein</fullName>
    </submittedName>
</protein>